<dbReference type="Pfam" id="PF00011">
    <property type="entry name" value="HSP20"/>
    <property type="match status" value="1"/>
</dbReference>
<reference evidence="5" key="1">
    <citation type="submission" date="2022-10" db="EMBL/GenBank/DDBJ databases">
        <title>YIM 151497 complete genome.</title>
        <authorList>
            <person name="Chen X."/>
        </authorList>
    </citation>
    <scope>NUCLEOTIDE SEQUENCE</scope>
    <source>
        <strain evidence="5">YIM 151497</strain>
    </source>
</reference>
<sequence length="140" mass="15860">MTRVSLFSAPFLLGFDTFEERFDRLARASEGYPPYNIERVTAEAGDETYRIAIAVAGFSRNDLEVIGEDNQLIVRGRQTEDGARQYLHRGIAARQFQRTFLLADGMRIEGAELKDGLLVITVYRPVTETVTRRIEISSVE</sequence>
<evidence type="ECO:0000256" key="2">
    <source>
        <dbReference type="PROSITE-ProRule" id="PRU00285"/>
    </source>
</evidence>
<dbReference type="Proteomes" id="UP001163882">
    <property type="component" value="Chromosome"/>
</dbReference>
<name>A0ABY6INJ3_9HYPH</name>
<dbReference type="PANTHER" id="PTHR47062:SF1">
    <property type="entry name" value="SMALL HEAT SHOCK PROTEIN IBPA"/>
    <property type="match status" value="1"/>
</dbReference>
<keyword evidence="1" id="KW-0346">Stress response</keyword>
<comment type="similarity">
    <text evidence="2 3">Belongs to the small heat shock protein (HSP20) family.</text>
</comment>
<dbReference type="CDD" id="cd06470">
    <property type="entry name" value="ACD_IbpA-B_like"/>
    <property type="match status" value="1"/>
</dbReference>
<dbReference type="InterPro" id="IPR037913">
    <property type="entry name" value="ACD_IbpA/B"/>
</dbReference>
<dbReference type="SUPFAM" id="SSF49764">
    <property type="entry name" value="HSP20-like chaperones"/>
    <property type="match status" value="1"/>
</dbReference>
<dbReference type="InterPro" id="IPR008978">
    <property type="entry name" value="HSP20-like_chaperone"/>
</dbReference>
<feature type="domain" description="SHSP" evidence="4">
    <location>
        <begin position="26"/>
        <end position="139"/>
    </location>
</feature>
<keyword evidence="6" id="KW-1185">Reference proteome</keyword>
<organism evidence="5 6">
    <name type="scientific">Pelagibacterium flavum</name>
    <dbReference type="NCBI Taxonomy" id="2984530"/>
    <lineage>
        <taxon>Bacteria</taxon>
        <taxon>Pseudomonadati</taxon>
        <taxon>Pseudomonadota</taxon>
        <taxon>Alphaproteobacteria</taxon>
        <taxon>Hyphomicrobiales</taxon>
        <taxon>Devosiaceae</taxon>
        <taxon>Pelagibacterium</taxon>
    </lineage>
</organism>
<dbReference type="PANTHER" id="PTHR47062">
    <property type="match status" value="1"/>
</dbReference>
<accession>A0ABY6INJ3</accession>
<dbReference type="EMBL" id="CP107716">
    <property type="protein sequence ID" value="UYQ72181.1"/>
    <property type="molecule type" value="Genomic_DNA"/>
</dbReference>
<protein>
    <submittedName>
        <fullName evidence="5">Hsp20 family protein</fullName>
    </submittedName>
</protein>
<evidence type="ECO:0000313" key="6">
    <source>
        <dbReference type="Proteomes" id="UP001163882"/>
    </source>
</evidence>
<evidence type="ECO:0000259" key="4">
    <source>
        <dbReference type="PROSITE" id="PS01031"/>
    </source>
</evidence>
<dbReference type="RefSeq" id="WP_264225821.1">
    <property type="nucleotide sequence ID" value="NZ_CP107716.1"/>
</dbReference>
<proteinExistence type="inferred from homology"/>
<gene>
    <name evidence="5" type="ORF">OF122_19455</name>
</gene>
<evidence type="ECO:0000256" key="3">
    <source>
        <dbReference type="RuleBase" id="RU003616"/>
    </source>
</evidence>
<dbReference type="InterPro" id="IPR002068">
    <property type="entry name" value="A-crystallin/Hsp20_dom"/>
</dbReference>
<dbReference type="Gene3D" id="2.60.40.790">
    <property type="match status" value="1"/>
</dbReference>
<dbReference type="PROSITE" id="PS01031">
    <property type="entry name" value="SHSP"/>
    <property type="match status" value="1"/>
</dbReference>
<evidence type="ECO:0000256" key="1">
    <source>
        <dbReference type="ARBA" id="ARBA00023016"/>
    </source>
</evidence>
<evidence type="ECO:0000313" key="5">
    <source>
        <dbReference type="EMBL" id="UYQ72181.1"/>
    </source>
</evidence>